<proteinExistence type="predicted"/>
<evidence type="ECO:0000256" key="1">
    <source>
        <dbReference type="SAM" id="MobiDB-lite"/>
    </source>
</evidence>
<dbReference type="EMBL" id="JACGWJ010000006">
    <property type="protein sequence ID" value="KAL0414111.1"/>
    <property type="molecule type" value="Genomic_DNA"/>
</dbReference>
<feature type="region of interest" description="Disordered" evidence="1">
    <location>
        <begin position="30"/>
        <end position="64"/>
    </location>
</feature>
<organism evidence="2">
    <name type="scientific">Sesamum radiatum</name>
    <name type="common">Black benniseed</name>
    <dbReference type="NCBI Taxonomy" id="300843"/>
    <lineage>
        <taxon>Eukaryota</taxon>
        <taxon>Viridiplantae</taxon>
        <taxon>Streptophyta</taxon>
        <taxon>Embryophyta</taxon>
        <taxon>Tracheophyta</taxon>
        <taxon>Spermatophyta</taxon>
        <taxon>Magnoliopsida</taxon>
        <taxon>eudicotyledons</taxon>
        <taxon>Gunneridae</taxon>
        <taxon>Pentapetalae</taxon>
        <taxon>asterids</taxon>
        <taxon>lamiids</taxon>
        <taxon>Lamiales</taxon>
        <taxon>Pedaliaceae</taxon>
        <taxon>Sesamum</taxon>
    </lineage>
</organism>
<dbReference type="AlphaFoldDB" id="A0AAW2U9U2"/>
<feature type="compositionally biased region" description="Basic and acidic residues" evidence="1">
    <location>
        <begin position="42"/>
        <end position="56"/>
    </location>
</feature>
<evidence type="ECO:0000313" key="2">
    <source>
        <dbReference type="EMBL" id="KAL0414111.1"/>
    </source>
</evidence>
<reference evidence="2" key="2">
    <citation type="journal article" date="2024" name="Plant">
        <title>Genomic evolution and insights into agronomic trait innovations of Sesamum species.</title>
        <authorList>
            <person name="Miao H."/>
            <person name="Wang L."/>
            <person name="Qu L."/>
            <person name="Liu H."/>
            <person name="Sun Y."/>
            <person name="Le M."/>
            <person name="Wang Q."/>
            <person name="Wei S."/>
            <person name="Zheng Y."/>
            <person name="Lin W."/>
            <person name="Duan Y."/>
            <person name="Cao H."/>
            <person name="Xiong S."/>
            <person name="Wang X."/>
            <person name="Wei L."/>
            <person name="Li C."/>
            <person name="Ma Q."/>
            <person name="Ju M."/>
            <person name="Zhao R."/>
            <person name="Li G."/>
            <person name="Mu C."/>
            <person name="Tian Q."/>
            <person name="Mei H."/>
            <person name="Zhang T."/>
            <person name="Gao T."/>
            <person name="Zhang H."/>
        </authorList>
    </citation>
    <scope>NUCLEOTIDE SEQUENCE</scope>
    <source>
        <strain evidence="2">G02</strain>
    </source>
</reference>
<reference evidence="2" key="1">
    <citation type="submission" date="2020-06" db="EMBL/GenBank/DDBJ databases">
        <authorList>
            <person name="Li T."/>
            <person name="Hu X."/>
            <person name="Zhang T."/>
            <person name="Song X."/>
            <person name="Zhang H."/>
            <person name="Dai N."/>
            <person name="Sheng W."/>
            <person name="Hou X."/>
            <person name="Wei L."/>
        </authorList>
    </citation>
    <scope>NUCLEOTIDE SEQUENCE</scope>
    <source>
        <strain evidence="2">G02</strain>
        <tissue evidence="2">Leaf</tissue>
    </source>
</reference>
<protein>
    <submittedName>
        <fullName evidence="2">Uncharacterized protein</fullName>
    </submittedName>
</protein>
<name>A0AAW2U9U2_SESRA</name>
<gene>
    <name evidence="2" type="ORF">Sradi_1612800</name>
</gene>
<accession>A0AAW2U9U2</accession>
<sequence length="64" mass="7090">MPTSRNDPTRHPLRAFLPFGMASILAHSAASSHGRSSYPTDPHGRLEPDSTSHELDYEALEYLP</sequence>
<comment type="caution">
    <text evidence="2">The sequence shown here is derived from an EMBL/GenBank/DDBJ whole genome shotgun (WGS) entry which is preliminary data.</text>
</comment>